<evidence type="ECO:0000313" key="4">
    <source>
        <dbReference type="EMBL" id="KRR12978.1"/>
    </source>
</evidence>
<protein>
    <submittedName>
        <fullName evidence="4">Chlorite dismutase</fullName>
    </submittedName>
</protein>
<keyword evidence="1" id="KW-0349">Heme</keyword>
<dbReference type="STRING" id="1518501.CQ10_12305"/>
<keyword evidence="2" id="KW-0479">Metal-binding</keyword>
<keyword evidence="3" id="KW-0408">Iron</keyword>
<proteinExistence type="predicted"/>
<dbReference type="SUPFAM" id="SSF54909">
    <property type="entry name" value="Dimeric alpha+beta barrel"/>
    <property type="match status" value="1"/>
</dbReference>
<sequence>MFTVFRGGRSGAWRVTRFAPVKGASLSPTPALSVVHSLTIALPIMPSPTSWRLAGVASHLRYAERAEKKQLDASPAEIGRPEATYAALIPIKKSAAWWELTQEERRQIFEDKSHHIASSLKYLPAIARQLYHSRDLGEPFDFLTWFEYAPAHADEFEELVRTLRATEEWRYVEREVDIRMERERLDAG</sequence>
<dbReference type="Pfam" id="PF06778">
    <property type="entry name" value="Chlor_dismutase"/>
    <property type="match status" value="1"/>
</dbReference>
<evidence type="ECO:0000256" key="3">
    <source>
        <dbReference type="ARBA" id="ARBA00023004"/>
    </source>
</evidence>
<dbReference type="Proteomes" id="UP000051913">
    <property type="component" value="Unassembled WGS sequence"/>
</dbReference>
<accession>A0A0R3LQI4</accession>
<dbReference type="GO" id="GO:0016491">
    <property type="term" value="F:oxidoreductase activity"/>
    <property type="evidence" value="ECO:0007669"/>
    <property type="project" value="InterPro"/>
</dbReference>
<dbReference type="AlphaFoldDB" id="A0A0R3LQI4"/>
<gene>
    <name evidence="4" type="ORF">CP49_31660</name>
</gene>
<organism evidence="4 5">
    <name type="scientific">Bradyrhizobium valentinum</name>
    <dbReference type="NCBI Taxonomy" id="1518501"/>
    <lineage>
        <taxon>Bacteria</taxon>
        <taxon>Pseudomonadati</taxon>
        <taxon>Pseudomonadota</taxon>
        <taxon>Alphaproteobacteria</taxon>
        <taxon>Hyphomicrobiales</taxon>
        <taxon>Nitrobacteraceae</taxon>
        <taxon>Bradyrhizobium</taxon>
    </lineage>
</organism>
<evidence type="ECO:0000256" key="2">
    <source>
        <dbReference type="ARBA" id="ARBA00022723"/>
    </source>
</evidence>
<reference evidence="4 5" key="1">
    <citation type="submission" date="2014-03" db="EMBL/GenBank/DDBJ databases">
        <title>Bradyrhizobium valentinum sp. nov., isolated from effective nodules of Lupinus mariae-josephae, a lupine endemic of basic-lime soils in Eastern Spain.</title>
        <authorList>
            <person name="Duran D."/>
            <person name="Rey L."/>
            <person name="Navarro A."/>
            <person name="Busquets A."/>
            <person name="Imperial J."/>
            <person name="Ruiz-Argueso T."/>
        </authorList>
    </citation>
    <scope>NUCLEOTIDE SEQUENCE [LARGE SCALE GENOMIC DNA]</scope>
    <source>
        <strain evidence="4 5">LmjM3</strain>
    </source>
</reference>
<dbReference type="EMBL" id="LLXX01000023">
    <property type="protein sequence ID" value="KRR12978.1"/>
    <property type="molecule type" value="Genomic_DNA"/>
</dbReference>
<dbReference type="GO" id="GO:0020037">
    <property type="term" value="F:heme binding"/>
    <property type="evidence" value="ECO:0007669"/>
    <property type="project" value="InterPro"/>
</dbReference>
<dbReference type="Gene3D" id="3.30.70.3420">
    <property type="match status" value="1"/>
</dbReference>
<comment type="caution">
    <text evidence="4">The sequence shown here is derived from an EMBL/GenBank/DDBJ whole genome shotgun (WGS) entry which is preliminary data.</text>
</comment>
<name>A0A0R3LQI4_9BRAD</name>
<dbReference type="InterPro" id="IPR011008">
    <property type="entry name" value="Dimeric_a/b-barrel"/>
</dbReference>
<dbReference type="RefSeq" id="WP_057848767.1">
    <property type="nucleotide sequence ID" value="NZ_LLXX01000023.1"/>
</dbReference>
<evidence type="ECO:0000256" key="1">
    <source>
        <dbReference type="ARBA" id="ARBA00022617"/>
    </source>
</evidence>
<dbReference type="OrthoDB" id="9782564at2"/>
<evidence type="ECO:0000313" key="5">
    <source>
        <dbReference type="Proteomes" id="UP000051913"/>
    </source>
</evidence>
<keyword evidence="5" id="KW-1185">Reference proteome</keyword>
<dbReference type="GO" id="GO:0046872">
    <property type="term" value="F:metal ion binding"/>
    <property type="evidence" value="ECO:0007669"/>
    <property type="project" value="UniProtKB-KW"/>
</dbReference>
<dbReference type="InterPro" id="IPR010644">
    <property type="entry name" value="ChdC/CLD"/>
</dbReference>